<evidence type="ECO:0000313" key="3">
    <source>
        <dbReference type="Proteomes" id="UP000326857"/>
    </source>
</evidence>
<organism evidence="2 3">
    <name type="scientific">Sphingomonas aurantiaca</name>
    <dbReference type="NCBI Taxonomy" id="185949"/>
    <lineage>
        <taxon>Bacteria</taxon>
        <taxon>Pseudomonadati</taxon>
        <taxon>Pseudomonadota</taxon>
        <taxon>Alphaproteobacteria</taxon>
        <taxon>Sphingomonadales</taxon>
        <taxon>Sphingomonadaceae</taxon>
        <taxon>Sphingomonas</taxon>
    </lineage>
</organism>
<dbReference type="RefSeq" id="WP_151990342.1">
    <property type="nucleotide sequence ID" value="NZ_LR701528.1"/>
</dbReference>
<name>A0A5E7YSL8_9SPHN</name>
<evidence type="ECO:0000259" key="1">
    <source>
        <dbReference type="Pfam" id="PF12728"/>
    </source>
</evidence>
<dbReference type="EMBL" id="CABVLI010000033">
    <property type="protein sequence ID" value="VVT07401.1"/>
    <property type="molecule type" value="Genomic_DNA"/>
</dbReference>
<dbReference type="Pfam" id="PF12728">
    <property type="entry name" value="HTH_17"/>
    <property type="match status" value="1"/>
</dbReference>
<dbReference type="SUPFAM" id="SSF46955">
    <property type="entry name" value="Putative DNA-binding domain"/>
    <property type="match status" value="1"/>
</dbReference>
<evidence type="ECO:0000313" key="2">
    <source>
        <dbReference type="EMBL" id="VVT07401.1"/>
    </source>
</evidence>
<protein>
    <recommendedName>
        <fullName evidence="1">Helix-turn-helix domain-containing protein</fullName>
    </recommendedName>
</protein>
<gene>
    <name evidence="2" type="ORF">SPHINGO391_390046</name>
</gene>
<reference evidence="2 3" key="1">
    <citation type="submission" date="2019-09" db="EMBL/GenBank/DDBJ databases">
        <authorList>
            <person name="Dittami M. S."/>
        </authorList>
    </citation>
    <scope>NUCLEOTIDE SEQUENCE [LARGE SCALE GENOMIC DNA]</scope>
    <source>
        <strain evidence="2">SPHINGO391</strain>
    </source>
</reference>
<dbReference type="Gene3D" id="1.10.1660.10">
    <property type="match status" value="1"/>
</dbReference>
<dbReference type="AlphaFoldDB" id="A0A5E7YSL8"/>
<dbReference type="InterPro" id="IPR009061">
    <property type="entry name" value="DNA-bd_dom_put_sf"/>
</dbReference>
<proteinExistence type="predicted"/>
<dbReference type="InterPro" id="IPR041657">
    <property type="entry name" value="HTH_17"/>
</dbReference>
<accession>A0A5E7YSL8</accession>
<sequence length="68" mass="7515">MADPLGMTEPQAARALSVHPDTLRRWRKKGAIGYTITPGGRVRYSSEDIRRLVRNMHVEPVLGSTLGA</sequence>
<dbReference type="Proteomes" id="UP000326857">
    <property type="component" value="Unassembled WGS sequence"/>
</dbReference>
<feature type="domain" description="Helix-turn-helix" evidence="1">
    <location>
        <begin position="7"/>
        <end position="55"/>
    </location>
</feature>